<dbReference type="RefSeq" id="WP_101814469.1">
    <property type="nucleotide sequence ID" value="NZ_PJZF01000001.1"/>
</dbReference>
<protein>
    <submittedName>
        <fullName evidence="1">Uncharacterized protein</fullName>
    </submittedName>
</protein>
<keyword evidence="2" id="KW-1185">Reference proteome</keyword>
<accession>A0A2N5EGE7</accession>
<proteinExistence type="predicted"/>
<reference evidence="1 2" key="1">
    <citation type="submission" date="2017-12" db="EMBL/GenBank/DDBJ databases">
        <title>Characterization of six clinical isolates of Enterochimera gen. nov., a novel genus of the Yersiniaciae family and the three species Enterochimera arupensis sp. nov., Enterochimera coloradensis sp. nov, and Enterochimera californica sp. nov.</title>
        <authorList>
            <person name="Rossi A."/>
            <person name="Fisher M."/>
        </authorList>
    </citation>
    <scope>NUCLEOTIDE SEQUENCE [LARGE SCALE GENOMIC DNA]</scope>
    <source>
        <strain evidence="2">2015-Iso6</strain>
    </source>
</reference>
<gene>
    <name evidence="1" type="ORF">CYR55_01950</name>
</gene>
<sequence>MSDSLIQQLNQTLAQLEVVSDQGGEAGKQAQQLLSQLYPVKKAMLLQSIAQQTPLYAALTEALRQGAEQAHQAQTGLVAPAPFVKSVEACMAKVLALLHKRQP</sequence>
<dbReference type="OrthoDB" id="6505386at2"/>
<comment type="caution">
    <text evidence="1">The sequence shown here is derived from an EMBL/GenBank/DDBJ whole genome shotgun (WGS) entry which is preliminary data.</text>
</comment>
<evidence type="ECO:0000313" key="1">
    <source>
        <dbReference type="EMBL" id="PLR41618.1"/>
    </source>
</evidence>
<evidence type="ECO:0000313" key="2">
    <source>
        <dbReference type="Proteomes" id="UP000234240"/>
    </source>
</evidence>
<dbReference type="AlphaFoldDB" id="A0A2N5EGE7"/>
<dbReference type="EMBL" id="PJZF01000001">
    <property type="protein sequence ID" value="PLR41618.1"/>
    <property type="molecule type" value="Genomic_DNA"/>
</dbReference>
<organism evidence="1 2">
    <name type="scientific">Chimaeribacter californicus</name>
    <dbReference type="NCBI Taxonomy" id="2060067"/>
    <lineage>
        <taxon>Bacteria</taxon>
        <taxon>Pseudomonadati</taxon>
        <taxon>Pseudomonadota</taxon>
        <taxon>Gammaproteobacteria</taxon>
        <taxon>Enterobacterales</taxon>
        <taxon>Yersiniaceae</taxon>
        <taxon>Chimaeribacter</taxon>
    </lineage>
</organism>
<dbReference type="Proteomes" id="UP000234240">
    <property type="component" value="Unassembled WGS sequence"/>
</dbReference>
<name>A0A2N5EGE7_9GAMM</name>